<accession>A0ABW3MS68</accession>
<feature type="non-terminal residue" evidence="2">
    <location>
        <position position="105"/>
    </location>
</feature>
<protein>
    <submittedName>
        <fullName evidence="2">Penicillin-binding transpeptidase domain-containing protein</fullName>
    </submittedName>
</protein>
<organism evidence="2 3">
    <name type="scientific">Kibdelosporangium lantanae</name>
    <dbReference type="NCBI Taxonomy" id="1497396"/>
    <lineage>
        <taxon>Bacteria</taxon>
        <taxon>Bacillati</taxon>
        <taxon>Actinomycetota</taxon>
        <taxon>Actinomycetes</taxon>
        <taxon>Pseudonocardiales</taxon>
        <taxon>Pseudonocardiaceae</taxon>
        <taxon>Kibdelosporangium</taxon>
    </lineage>
</organism>
<dbReference type="InterPro" id="IPR050515">
    <property type="entry name" value="Beta-lactam/transpept"/>
</dbReference>
<dbReference type="EMBL" id="JBHTIS010004096">
    <property type="protein sequence ID" value="MFD1052060.1"/>
    <property type="molecule type" value="Genomic_DNA"/>
</dbReference>
<keyword evidence="3" id="KW-1185">Reference proteome</keyword>
<proteinExistence type="predicted"/>
<dbReference type="Proteomes" id="UP001597045">
    <property type="component" value="Unassembled WGS sequence"/>
</dbReference>
<reference evidence="3" key="1">
    <citation type="journal article" date="2019" name="Int. J. Syst. Evol. Microbiol.">
        <title>The Global Catalogue of Microorganisms (GCM) 10K type strain sequencing project: providing services to taxonomists for standard genome sequencing and annotation.</title>
        <authorList>
            <consortium name="The Broad Institute Genomics Platform"/>
            <consortium name="The Broad Institute Genome Sequencing Center for Infectious Disease"/>
            <person name="Wu L."/>
            <person name="Ma J."/>
        </authorList>
    </citation>
    <scope>NUCLEOTIDE SEQUENCE [LARGE SCALE GENOMIC DNA]</scope>
    <source>
        <strain evidence="3">JCM 31486</strain>
    </source>
</reference>
<evidence type="ECO:0000259" key="1">
    <source>
        <dbReference type="Pfam" id="PF00905"/>
    </source>
</evidence>
<evidence type="ECO:0000313" key="2">
    <source>
        <dbReference type="EMBL" id="MFD1052060.1"/>
    </source>
</evidence>
<feature type="domain" description="Penicillin-binding protein transpeptidase" evidence="1">
    <location>
        <begin position="14"/>
        <end position="103"/>
    </location>
</feature>
<dbReference type="InterPro" id="IPR012338">
    <property type="entry name" value="Beta-lactam/transpept-like"/>
</dbReference>
<dbReference type="Pfam" id="PF00905">
    <property type="entry name" value="Transpeptidase"/>
    <property type="match status" value="1"/>
</dbReference>
<gene>
    <name evidence="2" type="ORF">ACFQ1S_44065</name>
</gene>
<dbReference type="SUPFAM" id="SSF56601">
    <property type="entry name" value="beta-lactamase/transpeptidase-like"/>
    <property type="match status" value="1"/>
</dbReference>
<name>A0ABW3MS68_9PSEU</name>
<dbReference type="PANTHER" id="PTHR30627">
    <property type="entry name" value="PEPTIDOGLYCAN D,D-TRANSPEPTIDASE"/>
    <property type="match status" value="1"/>
</dbReference>
<comment type="caution">
    <text evidence="2">The sequence shown here is derived from an EMBL/GenBank/DDBJ whole genome shotgun (WGS) entry which is preliminary data.</text>
</comment>
<sequence length="105" mass="10817">MPCPGTITVGPRVIPNSNEFDKGTITLHQAYAFSCNTSFAKVASALAPEALTNSAKQFGIGLDYTIPGITTVTGSVPNAPDLSERAEDGFGQGKVLASPFGLAVM</sequence>
<evidence type="ECO:0000313" key="3">
    <source>
        <dbReference type="Proteomes" id="UP001597045"/>
    </source>
</evidence>
<dbReference type="PANTHER" id="PTHR30627:SF24">
    <property type="entry name" value="PENICILLIN-BINDING PROTEIN 4B"/>
    <property type="match status" value="1"/>
</dbReference>
<dbReference type="Gene3D" id="3.40.710.10">
    <property type="entry name" value="DD-peptidase/beta-lactamase superfamily"/>
    <property type="match status" value="1"/>
</dbReference>
<dbReference type="InterPro" id="IPR001460">
    <property type="entry name" value="PCN-bd_Tpept"/>
</dbReference>